<sequence>MVGPQYPPGRGDTAPLPRVPAQPRRGAGWLLKGAGLVAVAVVAGLVWWLVQRDSTPAPVAQPPAKQFSFTLTEGPVASTDCVAKSTADVKRWFGEHACARLSRALYTTTAGGGNALVSVVLVTMPDAAQAQQLKALVDRDGTGNVVDLVRDGTAKLPNAPKLADGKYASRATGASVTIVLSAFFDGRADDGTLGRVNAEALDLAPQLG</sequence>
<gene>
    <name evidence="3" type="ORF">SAMN05421835_13426</name>
</gene>
<keyword evidence="4" id="KW-1185">Reference proteome</keyword>
<dbReference type="EMBL" id="FORP01000034">
    <property type="protein sequence ID" value="SFK79321.1"/>
    <property type="molecule type" value="Genomic_DNA"/>
</dbReference>
<feature type="transmembrane region" description="Helical" evidence="2">
    <location>
        <begin position="29"/>
        <end position="50"/>
    </location>
</feature>
<feature type="region of interest" description="Disordered" evidence="1">
    <location>
        <begin position="1"/>
        <end position="20"/>
    </location>
</feature>
<evidence type="ECO:0000256" key="2">
    <source>
        <dbReference type="SAM" id="Phobius"/>
    </source>
</evidence>
<proteinExistence type="predicted"/>
<keyword evidence="2" id="KW-1133">Transmembrane helix</keyword>
<name>A0A1I4CH71_9PSEU</name>
<dbReference type="RefSeq" id="WP_091515996.1">
    <property type="nucleotide sequence ID" value="NZ_FORP01000034.1"/>
</dbReference>
<keyword evidence="2" id="KW-0472">Membrane</keyword>
<keyword evidence="2" id="KW-0812">Transmembrane</keyword>
<dbReference type="OrthoDB" id="3692129at2"/>
<dbReference type="AlphaFoldDB" id="A0A1I4CH71"/>
<evidence type="ECO:0000313" key="3">
    <source>
        <dbReference type="EMBL" id="SFK79321.1"/>
    </source>
</evidence>
<evidence type="ECO:0000256" key="1">
    <source>
        <dbReference type="SAM" id="MobiDB-lite"/>
    </source>
</evidence>
<reference evidence="3 4" key="1">
    <citation type="submission" date="2016-10" db="EMBL/GenBank/DDBJ databases">
        <authorList>
            <person name="de Groot N.N."/>
        </authorList>
    </citation>
    <scope>NUCLEOTIDE SEQUENCE [LARGE SCALE GENOMIC DNA]</scope>
    <source>
        <strain evidence="3 4">DSM 44468</strain>
    </source>
</reference>
<protein>
    <submittedName>
        <fullName evidence="3">Uncharacterized protein</fullName>
    </submittedName>
</protein>
<dbReference type="Proteomes" id="UP000199025">
    <property type="component" value="Unassembled WGS sequence"/>
</dbReference>
<evidence type="ECO:0000313" key="4">
    <source>
        <dbReference type="Proteomes" id="UP000199025"/>
    </source>
</evidence>
<accession>A0A1I4CH71</accession>
<organism evidence="3 4">
    <name type="scientific">Amycolatopsis sacchari</name>
    <dbReference type="NCBI Taxonomy" id="115433"/>
    <lineage>
        <taxon>Bacteria</taxon>
        <taxon>Bacillati</taxon>
        <taxon>Actinomycetota</taxon>
        <taxon>Actinomycetes</taxon>
        <taxon>Pseudonocardiales</taxon>
        <taxon>Pseudonocardiaceae</taxon>
        <taxon>Amycolatopsis</taxon>
    </lineage>
</organism>
<dbReference type="STRING" id="115433.SAMN05421835_13426"/>